<organism evidence="1 2">
    <name type="scientific">Vigna unguiculata</name>
    <name type="common">Cowpea</name>
    <dbReference type="NCBI Taxonomy" id="3917"/>
    <lineage>
        <taxon>Eukaryota</taxon>
        <taxon>Viridiplantae</taxon>
        <taxon>Streptophyta</taxon>
        <taxon>Embryophyta</taxon>
        <taxon>Tracheophyta</taxon>
        <taxon>Spermatophyta</taxon>
        <taxon>Magnoliopsida</taxon>
        <taxon>eudicotyledons</taxon>
        <taxon>Gunneridae</taxon>
        <taxon>Pentapetalae</taxon>
        <taxon>rosids</taxon>
        <taxon>fabids</taxon>
        <taxon>Fabales</taxon>
        <taxon>Fabaceae</taxon>
        <taxon>Papilionoideae</taxon>
        <taxon>50 kb inversion clade</taxon>
        <taxon>NPAAA clade</taxon>
        <taxon>indigoferoid/millettioid clade</taxon>
        <taxon>Phaseoleae</taxon>
        <taxon>Vigna</taxon>
    </lineage>
</organism>
<dbReference type="EMBL" id="CP039349">
    <property type="protein sequence ID" value="QCD94610.1"/>
    <property type="molecule type" value="Genomic_DNA"/>
</dbReference>
<accession>A0A4D6M1C1</accession>
<sequence length="65" mass="7825">MFVFSSVLIRTYYGFDFLQNYCDALIMPKRPSIIDYQEEIRRHDQGAQMEGAFGYRKPFIKLDFF</sequence>
<name>A0A4D6M1C1_VIGUN</name>
<proteinExistence type="predicted"/>
<dbReference type="Proteomes" id="UP000501690">
    <property type="component" value="Linkage Group LG5"/>
</dbReference>
<evidence type="ECO:0000313" key="2">
    <source>
        <dbReference type="Proteomes" id="UP000501690"/>
    </source>
</evidence>
<gene>
    <name evidence="1" type="ORF">DEO72_LG5g2695</name>
</gene>
<keyword evidence="2" id="KW-1185">Reference proteome</keyword>
<evidence type="ECO:0000313" key="1">
    <source>
        <dbReference type="EMBL" id="QCD94610.1"/>
    </source>
</evidence>
<dbReference type="AlphaFoldDB" id="A0A4D6M1C1"/>
<protein>
    <submittedName>
        <fullName evidence="1">Uncharacterized protein</fullName>
    </submittedName>
</protein>
<reference evidence="1 2" key="1">
    <citation type="submission" date="2019-04" db="EMBL/GenBank/DDBJ databases">
        <title>An improved genome assembly and genetic linkage map for asparagus bean, Vigna unguiculata ssp. sesquipedialis.</title>
        <authorList>
            <person name="Xia Q."/>
            <person name="Zhang R."/>
            <person name="Dong Y."/>
        </authorList>
    </citation>
    <scope>NUCLEOTIDE SEQUENCE [LARGE SCALE GENOMIC DNA]</scope>
    <source>
        <tissue evidence="1">Leaf</tissue>
    </source>
</reference>